<evidence type="ECO:0000256" key="3">
    <source>
        <dbReference type="ARBA" id="ARBA00020653"/>
    </source>
</evidence>
<evidence type="ECO:0000259" key="9">
    <source>
        <dbReference type="Pfam" id="PF00425"/>
    </source>
</evidence>
<gene>
    <name evidence="11" type="ORF">JF887_07310</name>
</gene>
<dbReference type="GO" id="GO:0046872">
    <property type="term" value="F:metal ion binding"/>
    <property type="evidence" value="ECO:0007669"/>
    <property type="project" value="UniProtKB-KW"/>
</dbReference>
<evidence type="ECO:0000259" key="10">
    <source>
        <dbReference type="Pfam" id="PF04715"/>
    </source>
</evidence>
<reference evidence="11 12" key="1">
    <citation type="submission" date="2020-10" db="EMBL/GenBank/DDBJ databases">
        <title>Ca. Dormibacterota MAGs.</title>
        <authorList>
            <person name="Montgomery K."/>
        </authorList>
    </citation>
    <scope>NUCLEOTIDE SEQUENCE [LARGE SCALE GENOMIC DNA]</scope>
    <source>
        <strain evidence="11">Mitchell_Peninsula_5</strain>
    </source>
</reference>
<dbReference type="PRINTS" id="PR00095">
    <property type="entry name" value="ANTSNTHASEI"/>
</dbReference>
<evidence type="ECO:0000313" key="11">
    <source>
        <dbReference type="EMBL" id="MBJ7609226.1"/>
    </source>
</evidence>
<organism evidence="11 12">
    <name type="scientific">Candidatus Amunia macphersoniae</name>
    <dbReference type="NCBI Taxonomy" id="3127014"/>
    <lineage>
        <taxon>Bacteria</taxon>
        <taxon>Bacillati</taxon>
        <taxon>Candidatus Dormiibacterota</taxon>
        <taxon>Candidatus Dormibacteria</taxon>
        <taxon>Candidatus Aeolococcales</taxon>
        <taxon>Candidatus Aeolococcaceae</taxon>
        <taxon>Candidatus Amunia</taxon>
    </lineage>
</organism>
<keyword evidence="4" id="KW-0479">Metal-binding</keyword>
<dbReference type="Gene3D" id="3.60.120.10">
    <property type="entry name" value="Anthranilate synthase"/>
    <property type="match status" value="1"/>
</dbReference>
<dbReference type="PANTHER" id="PTHR11236:SF48">
    <property type="entry name" value="ISOCHORISMATE SYNTHASE MENF"/>
    <property type="match status" value="1"/>
</dbReference>
<evidence type="ECO:0000256" key="8">
    <source>
        <dbReference type="ARBA" id="ARBA00047683"/>
    </source>
</evidence>
<evidence type="ECO:0000313" key="12">
    <source>
        <dbReference type="Proteomes" id="UP000614410"/>
    </source>
</evidence>
<sequence length="493" mass="52374">MSRPPLRPDPATAQALLELHDVVPLVMELEAEEETPVTLMQRLGVDGHCFLLESATAPGGIHGFSFLGHDPVELAPVDGDDPLGPLEAVLAERVAPVPGLEAPFVGGWVGYLAYEAAACYERLPRPGSVLANQPISGFALYRTLTVFDHARSRVLLITQIRREDGGVEGAYPRAAARLDGLRARVTGPRPAEGAVDNRRGVALAPLEGPVPLRHPILSDDASTFPRAAFLEAVARSLDHIVAGDIFQVQISRRFGLDLSAHPFTLYTALRGSSPTPYLFYVSSPDSVLVGASPEMLVRVRGDQVDYRPIAGTRRRGFTAAEDLAMEAELRSSEKEQAEHLMLVDLGRNDVGRVARPGSVDVHELSVVERYSNVMHLVSGIRALLAPGRSALDALRACFPAGTVTGAPKIRAMEIIAALEPHGRGAYAGAVGYIGSGGVLDTAIALRTVVVAGGRAYLQAAAGIVADSIPAEEAREIDNKLLAALLAVLRVNAL</sequence>
<accession>A0A934KI57</accession>
<comment type="catalytic activity">
    <reaction evidence="8">
        <text>chorismate + L-glutamine = anthranilate + pyruvate + L-glutamate + H(+)</text>
        <dbReference type="Rhea" id="RHEA:21732"/>
        <dbReference type="ChEBI" id="CHEBI:15361"/>
        <dbReference type="ChEBI" id="CHEBI:15378"/>
        <dbReference type="ChEBI" id="CHEBI:16567"/>
        <dbReference type="ChEBI" id="CHEBI:29748"/>
        <dbReference type="ChEBI" id="CHEBI:29985"/>
        <dbReference type="ChEBI" id="CHEBI:58359"/>
        <dbReference type="EC" id="4.1.3.27"/>
    </reaction>
</comment>
<comment type="function">
    <text evidence="7">Part of a heterotetrameric complex that catalyzes the two-step biosynthesis of anthranilate, an intermediate in the biosynthesis of L-tryptophan. In the first step, the glutamine-binding beta subunit (TrpG) of anthranilate synthase (AS) provides the glutamine amidotransferase activity which generates ammonia as a substrate that, along with chorismate, is used in the second step, catalyzed by the large alpha subunit of AS (TrpE) to produce anthranilate. In the absence of TrpG, TrpE can synthesize anthranilate directly from chorismate and high concentrations of ammonia.</text>
</comment>
<evidence type="ECO:0000256" key="1">
    <source>
        <dbReference type="ARBA" id="ARBA00001946"/>
    </source>
</evidence>
<comment type="subunit">
    <text evidence="2">Heterotetramer consisting of two non-identical subunits: a beta subunit (TrpG) and a large alpha subunit (TrpE).</text>
</comment>
<comment type="cofactor">
    <cofactor evidence="1">
        <name>Mg(2+)</name>
        <dbReference type="ChEBI" id="CHEBI:18420"/>
    </cofactor>
</comment>
<dbReference type="Proteomes" id="UP000614410">
    <property type="component" value="Unassembled WGS sequence"/>
</dbReference>
<dbReference type="InterPro" id="IPR019999">
    <property type="entry name" value="Anth_synth_I-like"/>
</dbReference>
<dbReference type="AlphaFoldDB" id="A0A934KI57"/>
<dbReference type="InterPro" id="IPR006805">
    <property type="entry name" value="Anth_synth_I_N"/>
</dbReference>
<evidence type="ECO:0000256" key="7">
    <source>
        <dbReference type="ARBA" id="ARBA00025634"/>
    </source>
</evidence>
<feature type="domain" description="Anthranilate synthase component I N-terminal" evidence="10">
    <location>
        <begin position="34"/>
        <end position="155"/>
    </location>
</feature>
<name>A0A934KI57_9BACT</name>
<dbReference type="EMBL" id="JAEKNN010000031">
    <property type="protein sequence ID" value="MBJ7609226.1"/>
    <property type="molecule type" value="Genomic_DNA"/>
</dbReference>
<dbReference type="PANTHER" id="PTHR11236">
    <property type="entry name" value="AMINOBENZOATE/ANTHRANILATE SYNTHASE"/>
    <property type="match status" value="1"/>
</dbReference>
<evidence type="ECO:0000256" key="4">
    <source>
        <dbReference type="ARBA" id="ARBA00022723"/>
    </source>
</evidence>
<dbReference type="Pfam" id="PF04715">
    <property type="entry name" value="Anth_synt_I_N"/>
    <property type="match status" value="1"/>
</dbReference>
<evidence type="ECO:0000256" key="5">
    <source>
        <dbReference type="ARBA" id="ARBA00022842"/>
    </source>
</evidence>
<evidence type="ECO:0000256" key="2">
    <source>
        <dbReference type="ARBA" id="ARBA00011575"/>
    </source>
</evidence>
<dbReference type="InterPro" id="IPR015890">
    <property type="entry name" value="Chorismate_C"/>
</dbReference>
<feature type="domain" description="Chorismate-utilising enzyme C-terminal" evidence="9">
    <location>
        <begin position="227"/>
        <end position="479"/>
    </location>
</feature>
<dbReference type="GO" id="GO:0000162">
    <property type="term" value="P:L-tryptophan biosynthetic process"/>
    <property type="evidence" value="ECO:0007669"/>
    <property type="project" value="TreeGrafter"/>
</dbReference>
<protein>
    <recommendedName>
        <fullName evidence="3">Anthranilate synthase component 1</fullName>
    </recommendedName>
</protein>
<dbReference type="GO" id="GO:0004049">
    <property type="term" value="F:anthranilate synthase activity"/>
    <property type="evidence" value="ECO:0007669"/>
    <property type="project" value="UniProtKB-EC"/>
</dbReference>
<keyword evidence="6" id="KW-0456">Lyase</keyword>
<proteinExistence type="predicted"/>
<keyword evidence="5" id="KW-0460">Magnesium</keyword>
<dbReference type="InterPro" id="IPR005801">
    <property type="entry name" value="ADC_synthase"/>
</dbReference>
<dbReference type="SUPFAM" id="SSF56322">
    <property type="entry name" value="ADC synthase"/>
    <property type="match status" value="1"/>
</dbReference>
<evidence type="ECO:0000256" key="6">
    <source>
        <dbReference type="ARBA" id="ARBA00023239"/>
    </source>
</evidence>
<comment type="caution">
    <text evidence="11">The sequence shown here is derived from an EMBL/GenBank/DDBJ whole genome shotgun (WGS) entry which is preliminary data.</text>
</comment>
<dbReference type="Pfam" id="PF00425">
    <property type="entry name" value="Chorismate_bind"/>
    <property type="match status" value="1"/>
</dbReference>